<keyword evidence="7 14" id="KW-1133">Transmembrane helix</keyword>
<evidence type="ECO:0000256" key="1">
    <source>
        <dbReference type="ARBA" id="ARBA00004651"/>
    </source>
</evidence>
<dbReference type="GO" id="GO:0006814">
    <property type="term" value="P:sodium ion transport"/>
    <property type="evidence" value="ECO:0007669"/>
    <property type="project" value="UniProtKB-KW"/>
</dbReference>
<evidence type="ECO:0000256" key="5">
    <source>
        <dbReference type="ARBA" id="ARBA00022692"/>
    </source>
</evidence>
<dbReference type="GO" id="GO:0015293">
    <property type="term" value="F:symporter activity"/>
    <property type="evidence" value="ECO:0007669"/>
    <property type="project" value="UniProtKB-KW"/>
</dbReference>
<feature type="transmembrane region" description="Helical" evidence="14">
    <location>
        <begin position="242"/>
        <end position="260"/>
    </location>
</feature>
<dbReference type="PROSITE" id="PS50283">
    <property type="entry name" value="NA_SOLUT_SYMP_3"/>
    <property type="match status" value="1"/>
</dbReference>
<keyword evidence="16" id="KW-1185">Reference proteome</keyword>
<feature type="transmembrane region" description="Helical" evidence="14">
    <location>
        <begin position="116"/>
        <end position="140"/>
    </location>
</feature>
<feature type="transmembrane region" description="Helical" evidence="14">
    <location>
        <begin position="6"/>
        <end position="22"/>
    </location>
</feature>
<feature type="transmembrane region" description="Helical" evidence="14">
    <location>
        <begin position="160"/>
        <end position="185"/>
    </location>
</feature>
<sequence>MSIIDTFIVVVVMIFITGMAVFTKRYTRSVADFLAANRCAGRYLLCISEGMAGLGAITVIANFEVFYNAGFTAVFWQQLMIPIWLIVGVSGWVIYRFRETRALTMAQFFEARYSESFRVFAGILAWVSGIVNFGIFPSVGARFFMYFLGFPERVFGASTYILLMLGLLLISLLFVFLGGQIAVIVTDFLQGIFSNIAFLVIITVLLVRFDWSEIIKTLLASAPENASLIHPFKSSEVEGFNYWFYLITAFAGVYQFRAWLGSQAYNSSAKNAHEAKMAGILGTWRFAVQLMFLVLLPVVAYFVMHNTQFAAIAADVTSSLDTINNPQVAKQMTVPLVLARILPTGLLGAMCALMLCAFISTHDTYLHSWGSIFIQDVFQPLYKKTLTEKQHMWLLRGSILFVAVFVFCFSLIFKQTQYVWMFFAITGAIWLGGAGAVILGGLYWKHGTTRGAWAALIVGCVVAVGGIVVQNSWENHLYPWLSRSSPQILGAFTNIVEGIAQRVPGINWEVTPEKFPVDGQWMLALSMLLAIISYIIGSLFDRFVLKVPEFNLDQLLCRGKYAIKGEHERNIEMPATGWRSLLPTKEYSFWDKVIYGFYMAYTLIWLGIFVGGTIYNATADVQDEVWAKFWWWYVVISFVLAVATVIWFLLGGIKDMKHLFKTLSSIRRDLRDDGSVVRAGKDMVEALKNE</sequence>
<keyword evidence="11" id="KW-0739">Sodium transport</keyword>
<feature type="transmembrane region" description="Helical" evidence="14">
    <location>
        <begin position="43"/>
        <end position="63"/>
    </location>
</feature>
<evidence type="ECO:0000256" key="14">
    <source>
        <dbReference type="SAM" id="Phobius"/>
    </source>
</evidence>
<feature type="transmembrane region" description="Helical" evidence="14">
    <location>
        <begin position="281"/>
        <end position="304"/>
    </location>
</feature>
<keyword evidence="3" id="KW-0813">Transport</keyword>
<gene>
    <name evidence="15" type="ORF">GT409_14880</name>
</gene>
<evidence type="ECO:0000256" key="3">
    <source>
        <dbReference type="ARBA" id="ARBA00022448"/>
    </source>
</evidence>
<proteinExistence type="inferred from homology"/>
<reference evidence="15 16" key="1">
    <citation type="submission" date="2020-01" db="EMBL/GenBank/DDBJ databases">
        <title>Ponticoccus aerotolerans gen. nov., sp. nov., an anaerobic bacterium and proposal of Ponticoccusceae fam. nov., Ponticoccusles ord. nov. and Ponticoccuse classis nov. in the phylum Kiritimatiellaeota.</title>
        <authorList>
            <person name="Zhou L.Y."/>
            <person name="Du Z.J."/>
        </authorList>
    </citation>
    <scope>NUCLEOTIDE SEQUENCE [LARGE SCALE GENOMIC DNA]</scope>
    <source>
        <strain evidence="15 16">S-5007</strain>
    </source>
</reference>
<dbReference type="RefSeq" id="WP_160629840.1">
    <property type="nucleotide sequence ID" value="NZ_CP047593.1"/>
</dbReference>
<evidence type="ECO:0000256" key="10">
    <source>
        <dbReference type="ARBA" id="ARBA00023136"/>
    </source>
</evidence>
<dbReference type="GO" id="GO:0005886">
    <property type="term" value="C:plasma membrane"/>
    <property type="evidence" value="ECO:0007669"/>
    <property type="project" value="UniProtKB-SubCell"/>
</dbReference>
<keyword evidence="10 14" id="KW-0472">Membrane</keyword>
<protein>
    <submittedName>
        <fullName evidence="15">Sodium:solute symporter</fullName>
    </submittedName>
</protein>
<evidence type="ECO:0000256" key="11">
    <source>
        <dbReference type="ARBA" id="ARBA00023201"/>
    </source>
</evidence>
<comment type="subcellular location">
    <subcellularLocation>
        <location evidence="1">Cell membrane</location>
        <topology evidence="1">Multi-pass membrane protein</topology>
    </subcellularLocation>
</comment>
<dbReference type="PANTHER" id="PTHR48086:SF3">
    <property type="entry name" value="SODIUM_PROLINE SYMPORTER"/>
    <property type="match status" value="1"/>
</dbReference>
<feature type="transmembrane region" description="Helical" evidence="14">
    <location>
        <begin position="75"/>
        <end position="95"/>
    </location>
</feature>
<evidence type="ECO:0000313" key="15">
    <source>
        <dbReference type="EMBL" id="QHI70668.1"/>
    </source>
</evidence>
<evidence type="ECO:0000256" key="7">
    <source>
        <dbReference type="ARBA" id="ARBA00022989"/>
    </source>
</evidence>
<comment type="similarity">
    <text evidence="2 13">Belongs to the sodium:solute symporter (SSF) (TC 2.A.21) family.</text>
</comment>
<dbReference type="AlphaFoldDB" id="A0A6P1MF79"/>
<accession>A0A6P1MF79</accession>
<feature type="transmembrane region" description="Helical" evidence="14">
    <location>
        <begin position="393"/>
        <end position="413"/>
    </location>
</feature>
<evidence type="ECO:0000256" key="6">
    <source>
        <dbReference type="ARBA" id="ARBA00022847"/>
    </source>
</evidence>
<name>A0A6P1MF79_9BACT</name>
<dbReference type="InterPro" id="IPR050277">
    <property type="entry name" value="Sodium:Solute_Symporter"/>
</dbReference>
<evidence type="ECO:0000256" key="4">
    <source>
        <dbReference type="ARBA" id="ARBA00022475"/>
    </source>
</evidence>
<feature type="transmembrane region" description="Helical" evidence="14">
    <location>
        <begin position="521"/>
        <end position="540"/>
    </location>
</feature>
<feature type="transmembrane region" description="Helical" evidence="14">
    <location>
        <begin position="629"/>
        <end position="650"/>
    </location>
</feature>
<evidence type="ECO:0000256" key="13">
    <source>
        <dbReference type="RuleBase" id="RU362091"/>
    </source>
</evidence>
<feature type="transmembrane region" description="Helical" evidence="14">
    <location>
        <begin position="419"/>
        <end position="444"/>
    </location>
</feature>
<dbReference type="InterPro" id="IPR038377">
    <property type="entry name" value="Na/Glc_symporter_sf"/>
</dbReference>
<dbReference type="KEGG" id="taer:GT409_14880"/>
<feature type="transmembrane region" description="Helical" evidence="14">
    <location>
        <begin position="337"/>
        <end position="359"/>
    </location>
</feature>
<dbReference type="InterPro" id="IPR001734">
    <property type="entry name" value="Na/solute_symporter"/>
</dbReference>
<dbReference type="Proteomes" id="UP000464954">
    <property type="component" value="Chromosome"/>
</dbReference>
<evidence type="ECO:0000256" key="2">
    <source>
        <dbReference type="ARBA" id="ARBA00006434"/>
    </source>
</evidence>
<dbReference type="PANTHER" id="PTHR48086">
    <property type="entry name" value="SODIUM/PROLINE SYMPORTER-RELATED"/>
    <property type="match status" value="1"/>
</dbReference>
<organism evidence="15 16">
    <name type="scientific">Tichowtungia aerotolerans</name>
    <dbReference type="NCBI Taxonomy" id="2697043"/>
    <lineage>
        <taxon>Bacteria</taxon>
        <taxon>Pseudomonadati</taxon>
        <taxon>Kiritimatiellota</taxon>
        <taxon>Tichowtungiia</taxon>
        <taxon>Tichowtungiales</taxon>
        <taxon>Tichowtungiaceae</taxon>
        <taxon>Tichowtungia</taxon>
    </lineage>
</organism>
<evidence type="ECO:0000256" key="12">
    <source>
        <dbReference type="ARBA" id="ARBA00033708"/>
    </source>
</evidence>
<evidence type="ECO:0000256" key="9">
    <source>
        <dbReference type="ARBA" id="ARBA00023065"/>
    </source>
</evidence>
<evidence type="ECO:0000313" key="16">
    <source>
        <dbReference type="Proteomes" id="UP000464954"/>
    </source>
</evidence>
<keyword evidence="8" id="KW-0915">Sodium</keyword>
<feature type="transmembrane region" description="Helical" evidence="14">
    <location>
        <begin position="451"/>
        <end position="473"/>
    </location>
</feature>
<keyword evidence="4" id="KW-1003">Cell membrane</keyword>
<comment type="catalytic activity">
    <reaction evidence="12">
        <text>L-proline(in) + Na(+)(in) = L-proline(out) + Na(+)(out)</text>
        <dbReference type="Rhea" id="RHEA:28967"/>
        <dbReference type="ChEBI" id="CHEBI:29101"/>
        <dbReference type="ChEBI" id="CHEBI:60039"/>
    </reaction>
</comment>
<dbReference type="Pfam" id="PF00474">
    <property type="entry name" value="SSF"/>
    <property type="match status" value="1"/>
</dbReference>
<keyword evidence="5 14" id="KW-0812">Transmembrane</keyword>
<feature type="transmembrane region" description="Helical" evidence="14">
    <location>
        <begin position="192"/>
        <end position="209"/>
    </location>
</feature>
<keyword evidence="6" id="KW-0769">Symport</keyword>
<dbReference type="EMBL" id="CP047593">
    <property type="protein sequence ID" value="QHI70668.1"/>
    <property type="molecule type" value="Genomic_DNA"/>
</dbReference>
<feature type="transmembrane region" description="Helical" evidence="14">
    <location>
        <begin position="595"/>
        <end position="617"/>
    </location>
</feature>
<dbReference type="Gene3D" id="1.20.1730.10">
    <property type="entry name" value="Sodium/glucose cotransporter"/>
    <property type="match status" value="1"/>
</dbReference>
<evidence type="ECO:0000256" key="8">
    <source>
        <dbReference type="ARBA" id="ARBA00023053"/>
    </source>
</evidence>
<keyword evidence="9" id="KW-0406">Ion transport</keyword>